<dbReference type="Gene3D" id="3.40.50.1580">
    <property type="entry name" value="Nucleoside phosphorylase domain"/>
    <property type="match status" value="1"/>
</dbReference>
<dbReference type="GeneID" id="70251700"/>
<dbReference type="Proteomes" id="UP001201262">
    <property type="component" value="Unassembled WGS sequence"/>
</dbReference>
<evidence type="ECO:0000256" key="2">
    <source>
        <dbReference type="SAM" id="Phobius"/>
    </source>
</evidence>
<dbReference type="Gene3D" id="3.40.50.300">
    <property type="entry name" value="P-loop containing nucleotide triphosphate hydrolases"/>
    <property type="match status" value="1"/>
</dbReference>
<dbReference type="SUPFAM" id="SSF53167">
    <property type="entry name" value="Purine and uridine phosphorylases"/>
    <property type="match status" value="1"/>
</dbReference>
<dbReference type="SUPFAM" id="SSF48452">
    <property type="entry name" value="TPR-like"/>
    <property type="match status" value="5"/>
</dbReference>
<dbReference type="InterPro" id="IPR035994">
    <property type="entry name" value="Nucleoside_phosphorylase_sf"/>
</dbReference>
<keyword evidence="5" id="KW-1185">Reference proteome</keyword>
<keyword evidence="2" id="KW-1133">Transmembrane helix</keyword>
<feature type="region of interest" description="Disordered" evidence="1">
    <location>
        <begin position="1436"/>
        <end position="1474"/>
    </location>
</feature>
<evidence type="ECO:0000313" key="4">
    <source>
        <dbReference type="EMBL" id="KAH8705526.1"/>
    </source>
</evidence>
<dbReference type="PANTHER" id="PTHR46082">
    <property type="entry name" value="ATP/GTP-BINDING PROTEIN-RELATED"/>
    <property type="match status" value="1"/>
</dbReference>
<keyword evidence="2" id="KW-0472">Membrane</keyword>
<dbReference type="InterPro" id="IPR002182">
    <property type="entry name" value="NB-ARC"/>
</dbReference>
<organism evidence="4 5">
    <name type="scientific">Talaromyces proteolyticus</name>
    <dbReference type="NCBI Taxonomy" id="1131652"/>
    <lineage>
        <taxon>Eukaryota</taxon>
        <taxon>Fungi</taxon>
        <taxon>Dikarya</taxon>
        <taxon>Ascomycota</taxon>
        <taxon>Pezizomycotina</taxon>
        <taxon>Eurotiomycetes</taxon>
        <taxon>Eurotiomycetidae</taxon>
        <taxon>Eurotiales</taxon>
        <taxon>Trichocomaceae</taxon>
        <taxon>Talaromyces</taxon>
        <taxon>Talaromyces sect. Bacilispori</taxon>
    </lineage>
</organism>
<dbReference type="GO" id="GO:0003824">
    <property type="term" value="F:catalytic activity"/>
    <property type="evidence" value="ECO:0007669"/>
    <property type="project" value="InterPro"/>
</dbReference>
<dbReference type="InterPro" id="IPR011990">
    <property type="entry name" value="TPR-like_helical_dom_sf"/>
</dbReference>
<feature type="domain" description="NB-ARC" evidence="3">
    <location>
        <begin position="338"/>
        <end position="493"/>
    </location>
</feature>
<feature type="transmembrane region" description="Helical" evidence="2">
    <location>
        <begin position="12"/>
        <end position="29"/>
    </location>
</feature>
<evidence type="ECO:0000313" key="5">
    <source>
        <dbReference type="Proteomes" id="UP001201262"/>
    </source>
</evidence>
<dbReference type="Gene3D" id="1.25.40.10">
    <property type="entry name" value="Tetratricopeptide repeat domain"/>
    <property type="match status" value="4"/>
</dbReference>
<feature type="region of interest" description="Disordered" evidence="1">
    <location>
        <begin position="206"/>
        <end position="230"/>
    </location>
</feature>
<evidence type="ECO:0000256" key="1">
    <source>
        <dbReference type="SAM" id="MobiDB-lite"/>
    </source>
</evidence>
<dbReference type="Pfam" id="PF13374">
    <property type="entry name" value="TPR_10"/>
    <property type="match status" value="7"/>
</dbReference>
<dbReference type="SUPFAM" id="SSF52540">
    <property type="entry name" value="P-loop containing nucleoside triphosphate hydrolases"/>
    <property type="match status" value="1"/>
</dbReference>
<gene>
    <name evidence="4" type="ORF">BGW36DRAFT_435391</name>
</gene>
<name>A0AAD4L5L7_9EURO</name>
<evidence type="ECO:0000259" key="3">
    <source>
        <dbReference type="Pfam" id="PF00931"/>
    </source>
</evidence>
<feature type="compositionally biased region" description="Basic and acidic residues" evidence="1">
    <location>
        <begin position="1450"/>
        <end position="1474"/>
    </location>
</feature>
<protein>
    <recommendedName>
        <fullName evidence="3">NB-ARC domain-containing protein</fullName>
    </recommendedName>
</protein>
<dbReference type="GO" id="GO:0043531">
    <property type="term" value="F:ADP binding"/>
    <property type="evidence" value="ECO:0007669"/>
    <property type="project" value="InterPro"/>
</dbReference>
<dbReference type="EMBL" id="JAJTJA010000001">
    <property type="protein sequence ID" value="KAH8705526.1"/>
    <property type="molecule type" value="Genomic_DNA"/>
</dbReference>
<accession>A0AAD4L5L7</accession>
<dbReference type="Pfam" id="PF00931">
    <property type="entry name" value="NB-ARC"/>
    <property type="match status" value="1"/>
</dbReference>
<dbReference type="RefSeq" id="XP_046078147.1">
    <property type="nucleotide sequence ID" value="XM_046221413.1"/>
</dbReference>
<dbReference type="PANTHER" id="PTHR46082:SF11">
    <property type="entry name" value="AAA+ ATPASE DOMAIN-CONTAINING PROTEIN-RELATED"/>
    <property type="match status" value="1"/>
</dbReference>
<dbReference type="InterPro" id="IPR053137">
    <property type="entry name" value="NLR-like"/>
</dbReference>
<sequence length="1474" mass="167973">MARKPRRRDYDVGIICALSIESAAIVAMLDEEYTPLKKLYGDYNDYTFGRIGNHKVVLGQLPAGITGNVPAAITANNMRRSFPEMRIGLMIGIGGGVWSEEHDIRLGDVVVSQPDGKHGGVVQWDKGKTKQGGQFIRTGCLDKPPSNLLQALKALEEQDKTDRVDLQECLDLMVTTKPRMGESFRHPGLHNDQLFEADYDHNEAGDTCEECDPTKLKTRPSRNDTAPKIHYGNIASGNRVMKHGVTRDAIAKEEGILCFEMEAAGLMDIFPCLVIRGICDYADSHKNDRWQRYAAATAAAVARRLLLDFIDKQDVAVLKSSRRDDQFSRLEPQLFHISKLALYGLGGIGKTQIVLELAYRTRDQYPDCSIFWIPSASKESFAQAYKKIFQELSLTSTGTDETTEMLAVKEHFSSEESGQCLMIFDNADDPDLWCNRSEGSSLRHYVPRSSNNCAVLTTRNEQVAIDFARNNTIEVTQMNEETATKMLRKVLNQDHFLDDHESASRLLEQLCFLPLAIAQAAAYINMNHHSVDISQYLSILEMTGEDQVELLSRDFNDDARYAHQKNPIVTTWLVSFEQIREQKPLAADYLAHMCFFEPKNIPLSLLPPAPTKMKHLEAIACLHNYSFISKRTNEIIDMHRLVHLTMRNWLNKNKSYDTRIQQVVGELLRVLISVDYENRAQWRIYLPHIGHALRLHQNPEDKTKLTLLNYYGIRLSDDGRHAEAQECLRQVVKIRTRILGEESYLTIISIASLAGSIYCARQFSEAYDLSQKVVQISSKVLGTTAMETLEALELQAAACAAQTHWNRTKQHFSSIIIIKEQTLGPGHSDTLESKRRLSRVLQNQQEWDEAERVLLEILEVQKGISGERENSAVDDKEALAGIYWHQEKVEEAEKLQKEVVETRSRTMGMDNNTLASMAHLASQLRKQGRVQEADEWQKAIAQADQILPHQGSLNDRERLESMITLAGKFCRQNRWKEAEEEYKCVVQESSRMYGEEDHETLYFKAALGWSIFYQGQLERAEEYFMDLMQTATAVLGKEHVVTLSSKMRLAFVYFDQLRFETASSLLLEMRKDSMEDDPFTLIAMRLLVRSFTAQGKIDEAVRIQEELVEKYRKSMGYDHPSTLSEMRMLAGKYHETGRSEDAYKVEENYGRSSSEYTVSHRLYSYAMARSRVLRKRKGTPYTTNGEEHPDTLSTMKSLAEFYHEHEEYEEAEAHHLLVVEVTRNLKGDQHRDTVSSKALLAHTYGCLQQQEKEESLLIQLVEDSRKHFGPGDPDTLSRVTELSRVIYNQKRFKEAEDSCVQAIEESKNAINPENQVKLSLMNQLGWMYQEQGHFEKAEKLFGTIVPSDKEALNLNNLQTWESMFNLGITFHDQGKLKEAEEQFTPLLQKIIEGGAGAGANHEIVQYLVTFLINIQRKQGRYEEASELASKYNYKEVGANSSDGSTADDEITQKKSHEHTEEKLSLKGKEKLADI</sequence>
<dbReference type="InterPro" id="IPR027417">
    <property type="entry name" value="P-loop_NTPase"/>
</dbReference>
<keyword evidence="2" id="KW-0812">Transmembrane</keyword>
<reference evidence="4" key="1">
    <citation type="submission" date="2021-12" db="EMBL/GenBank/DDBJ databases">
        <title>Convergent genome expansion in fungi linked to evolution of root-endophyte symbiosis.</title>
        <authorList>
            <consortium name="DOE Joint Genome Institute"/>
            <person name="Ke Y.-H."/>
            <person name="Bonito G."/>
            <person name="Liao H.-L."/>
            <person name="Looney B."/>
            <person name="Rojas-Flechas A."/>
            <person name="Nash J."/>
            <person name="Hameed K."/>
            <person name="Schadt C."/>
            <person name="Martin F."/>
            <person name="Crous P.W."/>
            <person name="Miettinen O."/>
            <person name="Magnuson J.K."/>
            <person name="Labbe J."/>
            <person name="Jacobson D."/>
            <person name="Doktycz M.J."/>
            <person name="Veneault-Fourrey C."/>
            <person name="Kuo A."/>
            <person name="Mondo S."/>
            <person name="Calhoun S."/>
            <person name="Riley R."/>
            <person name="Ohm R."/>
            <person name="LaButti K."/>
            <person name="Andreopoulos B."/>
            <person name="Pangilinan J."/>
            <person name="Nolan M."/>
            <person name="Tritt A."/>
            <person name="Clum A."/>
            <person name="Lipzen A."/>
            <person name="Daum C."/>
            <person name="Barry K."/>
            <person name="Grigoriev I.V."/>
            <person name="Vilgalys R."/>
        </authorList>
    </citation>
    <scope>NUCLEOTIDE SEQUENCE</scope>
    <source>
        <strain evidence="4">PMI_201</strain>
    </source>
</reference>
<dbReference type="GO" id="GO:0009116">
    <property type="term" value="P:nucleoside metabolic process"/>
    <property type="evidence" value="ECO:0007669"/>
    <property type="project" value="InterPro"/>
</dbReference>
<comment type="caution">
    <text evidence="4">The sequence shown here is derived from an EMBL/GenBank/DDBJ whole genome shotgun (WGS) entry which is preliminary data.</text>
</comment>
<proteinExistence type="predicted"/>